<sequence>MKLLQRSTVTLALLVGVGALIWLSVENNTLGKQITQLEAELGHMPIGDPDRVHIAEIGSPEVPPEVASQLERVWQFRCYLPAGYDMRRFGGEGRVAESGLYFQGGFGSGSESPQAEAIQQLLTVSFYRDGDHLKVYNAFGGSSGTSSWPGFAPERLDEALVVHKLVNKEQGPQSFPTDAILPFLKIYDPSSAEERNVAGKPLTTYDGGMFAIFPGSREQAFGQLRRGETPDGFEAHWVAEGTAQ</sequence>
<proteinExistence type="predicted"/>
<reference evidence="1 2" key="1">
    <citation type="submission" date="2019-02" db="EMBL/GenBank/DDBJ databases">
        <title>Deep-cultivation of Planctomycetes and their phenomic and genomic characterization uncovers novel biology.</title>
        <authorList>
            <person name="Wiegand S."/>
            <person name="Jogler M."/>
            <person name="Boedeker C."/>
            <person name="Pinto D."/>
            <person name="Vollmers J."/>
            <person name="Rivas-Marin E."/>
            <person name="Kohn T."/>
            <person name="Peeters S.H."/>
            <person name="Heuer A."/>
            <person name="Rast P."/>
            <person name="Oberbeckmann S."/>
            <person name="Bunk B."/>
            <person name="Jeske O."/>
            <person name="Meyerdierks A."/>
            <person name="Storesund J.E."/>
            <person name="Kallscheuer N."/>
            <person name="Luecker S."/>
            <person name="Lage O.M."/>
            <person name="Pohl T."/>
            <person name="Merkel B.J."/>
            <person name="Hornburger P."/>
            <person name="Mueller R.-W."/>
            <person name="Bruemmer F."/>
            <person name="Labrenz M."/>
            <person name="Spormann A.M."/>
            <person name="Op Den Camp H."/>
            <person name="Overmann J."/>
            <person name="Amann R."/>
            <person name="Jetten M.S.M."/>
            <person name="Mascher T."/>
            <person name="Medema M.H."/>
            <person name="Devos D.P."/>
            <person name="Kaster A.-K."/>
            <person name="Ovreas L."/>
            <person name="Rohde M."/>
            <person name="Galperin M.Y."/>
            <person name="Jogler C."/>
        </authorList>
    </citation>
    <scope>NUCLEOTIDE SEQUENCE [LARGE SCALE GENOMIC DNA]</scope>
    <source>
        <strain evidence="1 2">Pla123a</strain>
    </source>
</reference>
<organism evidence="1 2">
    <name type="scientific">Posidoniimonas polymericola</name>
    <dbReference type="NCBI Taxonomy" id="2528002"/>
    <lineage>
        <taxon>Bacteria</taxon>
        <taxon>Pseudomonadati</taxon>
        <taxon>Planctomycetota</taxon>
        <taxon>Planctomycetia</taxon>
        <taxon>Pirellulales</taxon>
        <taxon>Lacipirellulaceae</taxon>
        <taxon>Posidoniimonas</taxon>
    </lineage>
</organism>
<dbReference type="RefSeq" id="WP_146587839.1">
    <property type="nucleotide sequence ID" value="NZ_SJPO01000006.1"/>
</dbReference>
<keyword evidence="2" id="KW-1185">Reference proteome</keyword>
<dbReference type="OrthoDB" id="282934at2"/>
<evidence type="ECO:0000313" key="1">
    <source>
        <dbReference type="EMBL" id="TWT75980.1"/>
    </source>
</evidence>
<dbReference type="Proteomes" id="UP000318478">
    <property type="component" value="Unassembled WGS sequence"/>
</dbReference>
<protein>
    <submittedName>
        <fullName evidence="1">Uncharacterized protein</fullName>
    </submittedName>
</protein>
<dbReference type="AlphaFoldDB" id="A0A5C5YMC7"/>
<gene>
    <name evidence="1" type="ORF">Pla123a_27660</name>
</gene>
<evidence type="ECO:0000313" key="2">
    <source>
        <dbReference type="Proteomes" id="UP000318478"/>
    </source>
</evidence>
<comment type="caution">
    <text evidence="1">The sequence shown here is derived from an EMBL/GenBank/DDBJ whole genome shotgun (WGS) entry which is preliminary data.</text>
</comment>
<dbReference type="EMBL" id="SJPO01000006">
    <property type="protein sequence ID" value="TWT75980.1"/>
    <property type="molecule type" value="Genomic_DNA"/>
</dbReference>
<name>A0A5C5YMC7_9BACT</name>
<accession>A0A5C5YMC7</accession>